<dbReference type="Proteomes" id="UP000005945">
    <property type="component" value="Unassembled WGS sequence"/>
</dbReference>
<dbReference type="HOGENOM" id="CLU_2081304_0_0_9"/>
<accession>A8SB54</accession>
<sequence>MTYVANSIVTVDGKEYRPGDAIQAPADSKALEILVGIGYVIQRPSIEDVQHPAVQADAASEAVTGNLSRSDLEAMTKANLQKLAADLGIDVAADLSKAKLIDAIAAVEVSVPIQESE</sequence>
<evidence type="ECO:0000313" key="2">
    <source>
        <dbReference type="Proteomes" id="UP000005945"/>
    </source>
</evidence>
<reference evidence="1 2" key="2">
    <citation type="submission" date="2007-09" db="EMBL/GenBank/DDBJ databases">
        <authorList>
            <person name="Fulton L."/>
            <person name="Clifton S."/>
            <person name="Fulton B."/>
            <person name="Xu J."/>
            <person name="Minx P."/>
            <person name="Pepin K.H."/>
            <person name="Johnson M."/>
            <person name="Thiruvilangam P."/>
            <person name="Bhonagiri V."/>
            <person name="Nash W.E."/>
            <person name="Mardis E.R."/>
            <person name="Wilson R.K."/>
        </authorList>
    </citation>
    <scope>NUCLEOTIDE SEQUENCE [LARGE SCALE GENOMIC DNA]</scope>
    <source>
        <strain evidence="1 2">M21/2</strain>
    </source>
</reference>
<proteinExistence type="predicted"/>
<name>A8SB54_9FIRM</name>
<reference evidence="1 2" key="1">
    <citation type="submission" date="2007-09" db="EMBL/GenBank/DDBJ databases">
        <title>Draft genome sequence of Faecalibacterium prausnitzii M21/2.</title>
        <authorList>
            <person name="Sudarsanam P."/>
            <person name="Ley R."/>
            <person name="Guruge J."/>
            <person name="Turnbaugh P.J."/>
            <person name="Mahowald M."/>
            <person name="Liep D."/>
            <person name="Gordon J."/>
        </authorList>
    </citation>
    <scope>NUCLEOTIDE SEQUENCE [LARGE SCALE GENOMIC DNA]</scope>
    <source>
        <strain evidence="1 2">M21/2</strain>
    </source>
</reference>
<organism evidence="1 2">
    <name type="scientific">Faecalibacterium prausnitzii M21/2</name>
    <dbReference type="NCBI Taxonomy" id="411485"/>
    <lineage>
        <taxon>Bacteria</taxon>
        <taxon>Bacillati</taxon>
        <taxon>Bacillota</taxon>
        <taxon>Clostridia</taxon>
        <taxon>Eubacteriales</taxon>
        <taxon>Oscillospiraceae</taxon>
        <taxon>Faecalibacterium</taxon>
    </lineage>
</organism>
<dbReference type="GeneID" id="75069682"/>
<evidence type="ECO:0008006" key="3">
    <source>
        <dbReference type="Google" id="ProtNLM"/>
    </source>
</evidence>
<dbReference type="RefSeq" id="WP_005923727.1">
    <property type="nucleotide sequence ID" value="NZ_DS483500.1"/>
</dbReference>
<gene>
    <name evidence="1" type="ORF">FAEPRAM212_01568</name>
</gene>
<dbReference type="EMBL" id="ABED02000025">
    <property type="protein sequence ID" value="EDP21747.1"/>
    <property type="molecule type" value="Genomic_DNA"/>
</dbReference>
<protein>
    <recommendedName>
        <fullName evidence="3">Rho termination factor N-terminal domain-containing protein</fullName>
    </recommendedName>
</protein>
<evidence type="ECO:0000313" key="1">
    <source>
        <dbReference type="EMBL" id="EDP21747.1"/>
    </source>
</evidence>
<comment type="caution">
    <text evidence="1">The sequence shown here is derived from an EMBL/GenBank/DDBJ whole genome shotgun (WGS) entry which is preliminary data.</text>
</comment>
<dbReference type="AlphaFoldDB" id="A8SB54"/>